<gene>
    <name evidence="12" type="ORF">KIN_16340</name>
</gene>
<dbReference type="SFLD" id="SFLDG01065">
    <property type="entry name" value="anaerobic_coproporphyrinogen-I"/>
    <property type="match status" value="1"/>
</dbReference>
<dbReference type="SFLD" id="SFLDS00029">
    <property type="entry name" value="Radical_SAM"/>
    <property type="match status" value="1"/>
</dbReference>
<keyword evidence="9 10" id="KW-0143">Chaperone</keyword>
<evidence type="ECO:0000313" key="13">
    <source>
        <dbReference type="Proteomes" id="UP000436822"/>
    </source>
</evidence>
<dbReference type="Gene3D" id="3.20.20.70">
    <property type="entry name" value="Aldolase class I"/>
    <property type="match status" value="1"/>
</dbReference>
<dbReference type="GO" id="GO:0004109">
    <property type="term" value="F:coproporphyrinogen oxidase activity"/>
    <property type="evidence" value="ECO:0007669"/>
    <property type="project" value="InterPro"/>
</dbReference>
<keyword evidence="6 10" id="KW-0479">Metal-binding</keyword>
<dbReference type="OrthoDB" id="9808022at2"/>
<keyword evidence="4 10" id="KW-0349">Heme</keyword>
<dbReference type="InterPro" id="IPR058240">
    <property type="entry name" value="rSAM_sf"/>
</dbReference>
<dbReference type="InterPro" id="IPR034505">
    <property type="entry name" value="Coproporphyrinogen-III_oxidase"/>
</dbReference>
<evidence type="ECO:0000256" key="10">
    <source>
        <dbReference type="RuleBase" id="RU364116"/>
    </source>
</evidence>
<accession>A0A6N6JFJ1</accession>
<dbReference type="SFLD" id="SFLDF00562">
    <property type="entry name" value="HemN-like__clustered_with_heat"/>
    <property type="match status" value="1"/>
</dbReference>
<feature type="domain" description="Radical SAM core" evidence="11">
    <location>
        <begin position="5"/>
        <end position="241"/>
    </location>
</feature>
<dbReference type="Proteomes" id="UP000436822">
    <property type="component" value="Unassembled WGS sequence"/>
</dbReference>
<keyword evidence="13" id="KW-1185">Reference proteome</keyword>
<keyword evidence="10" id="KW-0963">Cytoplasm</keyword>
<dbReference type="InterPro" id="IPR006638">
    <property type="entry name" value="Elp3/MiaA/NifB-like_rSAM"/>
</dbReference>
<comment type="subcellular location">
    <subcellularLocation>
        <location evidence="10">Cytoplasm</location>
    </subcellularLocation>
</comment>
<evidence type="ECO:0000256" key="6">
    <source>
        <dbReference type="ARBA" id="ARBA00022723"/>
    </source>
</evidence>
<dbReference type="SUPFAM" id="SSF102114">
    <property type="entry name" value="Radical SAM enzymes"/>
    <property type="match status" value="1"/>
</dbReference>
<comment type="caution">
    <text evidence="12">The sequence shown here is derived from an EMBL/GenBank/DDBJ whole genome shotgun (WGS) entry which is preliminary data.</text>
</comment>
<dbReference type="AlphaFoldDB" id="A0A6N6JFJ1"/>
<dbReference type="SFLD" id="SFLDF00288">
    <property type="entry name" value="HemN-like__clustered_with_nucl"/>
    <property type="match status" value="1"/>
</dbReference>
<comment type="similarity">
    <text evidence="2">Belongs to the anaerobic coproporphyrinogen-III oxidase family. HemW subfamily.</text>
</comment>
<dbReference type="NCBIfam" id="TIGR00539">
    <property type="entry name" value="hemN_rel"/>
    <property type="match status" value="1"/>
</dbReference>
<comment type="function">
    <text evidence="10">Probably acts as a heme chaperone, transferring heme to an unknown acceptor. Binds one molecule of heme per monomer, possibly covalently. Binds 1 [4Fe-4S] cluster. The cluster is coordinated with 3 cysteines and an exchangeable S-adenosyl-L-methionine.</text>
</comment>
<evidence type="ECO:0000256" key="3">
    <source>
        <dbReference type="ARBA" id="ARBA00017228"/>
    </source>
</evidence>
<dbReference type="CDD" id="cd01335">
    <property type="entry name" value="Radical_SAM"/>
    <property type="match status" value="1"/>
</dbReference>
<keyword evidence="7 10" id="KW-0408">Iron</keyword>
<dbReference type="GO" id="GO:0051539">
    <property type="term" value="F:4 iron, 4 sulfur cluster binding"/>
    <property type="evidence" value="ECO:0007669"/>
    <property type="project" value="UniProtKB-UniRule"/>
</dbReference>
<dbReference type="Pfam" id="PF04055">
    <property type="entry name" value="Radical_SAM"/>
    <property type="match status" value="1"/>
</dbReference>
<keyword evidence="8 10" id="KW-0411">Iron-sulfur</keyword>
<dbReference type="EMBL" id="BLJE01000002">
    <property type="protein sequence ID" value="GFE64560.1"/>
    <property type="molecule type" value="Genomic_DNA"/>
</dbReference>
<evidence type="ECO:0000256" key="2">
    <source>
        <dbReference type="ARBA" id="ARBA00006100"/>
    </source>
</evidence>
<evidence type="ECO:0000256" key="1">
    <source>
        <dbReference type="ARBA" id="ARBA00001966"/>
    </source>
</evidence>
<evidence type="ECO:0000256" key="9">
    <source>
        <dbReference type="ARBA" id="ARBA00023186"/>
    </source>
</evidence>
<proteinExistence type="inferred from homology"/>
<dbReference type="GO" id="GO:0005737">
    <property type="term" value="C:cytoplasm"/>
    <property type="evidence" value="ECO:0007669"/>
    <property type="project" value="UniProtKB-SubCell"/>
</dbReference>
<name>A0A6N6JFJ1_9RHOB</name>
<dbReference type="PANTHER" id="PTHR13932:SF5">
    <property type="entry name" value="RADICAL S-ADENOSYL METHIONINE DOMAIN-CONTAINING PROTEIN 1, MITOCHONDRIAL"/>
    <property type="match status" value="1"/>
</dbReference>
<evidence type="ECO:0000256" key="7">
    <source>
        <dbReference type="ARBA" id="ARBA00023004"/>
    </source>
</evidence>
<comment type="cofactor">
    <cofactor evidence="1">
        <name>[4Fe-4S] cluster</name>
        <dbReference type="ChEBI" id="CHEBI:49883"/>
    </cofactor>
</comment>
<organism evidence="12 13">
    <name type="scientific">Litoreibacter roseus</name>
    <dbReference type="NCBI Taxonomy" id="2601869"/>
    <lineage>
        <taxon>Bacteria</taxon>
        <taxon>Pseudomonadati</taxon>
        <taxon>Pseudomonadota</taxon>
        <taxon>Alphaproteobacteria</taxon>
        <taxon>Rhodobacterales</taxon>
        <taxon>Roseobacteraceae</taxon>
        <taxon>Litoreibacter</taxon>
    </lineage>
</organism>
<dbReference type="InterPro" id="IPR013785">
    <property type="entry name" value="Aldolase_TIM"/>
</dbReference>
<sequence length="384" mass="42831">MALENWQLGGFGLYIHWPFCQAKCPYCDFNSHVTASINQDRWADAYLNELERVAGDTSDRVLSTVFFGGGTPSLMPAKTVDAILTKVSDLWTTSNDFEVTLEANPTSTEASRFRDFRTAGVNRVSVGVQALNDKDLKALGRLHTTTEALRVYETARSIFQRTSLDLIYARQHQSLSDWEAELDRALAFAPDHLSLYQLTIEPDTAFGRLWDMGTLKGVPDDNLAADMYELTTDMTADTLPAYETSNYANSGSESRHNLIYWRGGDYLAIGPGAHGRTTFAGKRTGTVAWRNPGMWLEAVEKQKTGDMTIEDISQTDRETEYLLMALRLREGADLSRLSDTARMGLEAKIEELNEEGLLLRSGDIINVVPEKQIVLNAILVRLLA</sequence>
<dbReference type="PANTHER" id="PTHR13932">
    <property type="entry name" value="COPROPORPHYRINIGEN III OXIDASE"/>
    <property type="match status" value="1"/>
</dbReference>
<keyword evidence="5 10" id="KW-0949">S-adenosyl-L-methionine</keyword>
<dbReference type="PROSITE" id="PS51918">
    <property type="entry name" value="RADICAL_SAM"/>
    <property type="match status" value="1"/>
</dbReference>
<dbReference type="GO" id="GO:0006779">
    <property type="term" value="P:porphyrin-containing compound biosynthetic process"/>
    <property type="evidence" value="ECO:0007669"/>
    <property type="project" value="InterPro"/>
</dbReference>
<evidence type="ECO:0000313" key="12">
    <source>
        <dbReference type="EMBL" id="GFE64560.1"/>
    </source>
</evidence>
<keyword evidence="10" id="KW-0004">4Fe-4S</keyword>
<reference evidence="12 13" key="1">
    <citation type="submission" date="2019-12" db="EMBL/GenBank/DDBJ databases">
        <title>Litoreibacter badius sp. nov., a novel bacteriochlorophyll a-containing bacterium in the genus Litoreibacter.</title>
        <authorList>
            <person name="Kanamuro M."/>
            <person name="Takabe Y."/>
            <person name="Mori K."/>
            <person name="Takaichi S."/>
            <person name="Hanada S."/>
        </authorList>
    </citation>
    <scope>NUCLEOTIDE SEQUENCE [LARGE SCALE GENOMIC DNA]</scope>
    <source>
        <strain evidence="12 13">K6</strain>
    </source>
</reference>
<evidence type="ECO:0000256" key="5">
    <source>
        <dbReference type="ARBA" id="ARBA00022691"/>
    </source>
</evidence>
<evidence type="ECO:0000256" key="4">
    <source>
        <dbReference type="ARBA" id="ARBA00022617"/>
    </source>
</evidence>
<dbReference type="InterPro" id="IPR004559">
    <property type="entry name" value="HemW-like"/>
</dbReference>
<dbReference type="GO" id="GO:0046872">
    <property type="term" value="F:metal ion binding"/>
    <property type="evidence" value="ECO:0007669"/>
    <property type="project" value="UniProtKB-UniRule"/>
</dbReference>
<dbReference type="SMART" id="SM00729">
    <property type="entry name" value="Elp3"/>
    <property type="match status" value="1"/>
</dbReference>
<dbReference type="RefSeq" id="WP_159805838.1">
    <property type="nucleotide sequence ID" value="NZ_BLJE01000002.1"/>
</dbReference>
<evidence type="ECO:0000259" key="11">
    <source>
        <dbReference type="PROSITE" id="PS51918"/>
    </source>
</evidence>
<evidence type="ECO:0000256" key="8">
    <source>
        <dbReference type="ARBA" id="ARBA00023014"/>
    </source>
</evidence>
<protein>
    <recommendedName>
        <fullName evidence="3 10">Heme chaperone HemW</fullName>
    </recommendedName>
</protein>
<dbReference type="InterPro" id="IPR007197">
    <property type="entry name" value="rSAM"/>
</dbReference>